<dbReference type="EnsemblPlants" id="OB04G26260.1">
    <property type="protein sequence ID" value="OB04G26260.1"/>
    <property type="gene ID" value="OB04G26260"/>
</dbReference>
<dbReference type="Proteomes" id="UP000006038">
    <property type="component" value="Chromosome 4"/>
</dbReference>
<dbReference type="Gramene" id="OB04G26260.1">
    <property type="protein sequence ID" value="OB04G26260.1"/>
    <property type="gene ID" value="OB04G26260"/>
</dbReference>
<name>J3LZQ1_ORYBR</name>
<feature type="compositionally biased region" description="Basic residues" evidence="1">
    <location>
        <begin position="1"/>
        <end position="10"/>
    </location>
</feature>
<dbReference type="eggNOG" id="ENOG502R5AI">
    <property type="taxonomic scope" value="Eukaryota"/>
</dbReference>
<protein>
    <submittedName>
        <fullName evidence="2">Uncharacterized protein</fullName>
    </submittedName>
</protein>
<reference evidence="2" key="2">
    <citation type="submission" date="2013-04" db="UniProtKB">
        <authorList>
            <consortium name="EnsemblPlants"/>
        </authorList>
    </citation>
    <scope>IDENTIFICATION</scope>
</reference>
<evidence type="ECO:0000256" key="1">
    <source>
        <dbReference type="SAM" id="MobiDB-lite"/>
    </source>
</evidence>
<feature type="region of interest" description="Disordered" evidence="1">
    <location>
        <begin position="1"/>
        <end position="33"/>
    </location>
</feature>
<organism evidence="2">
    <name type="scientific">Oryza brachyantha</name>
    <name type="common">malo sina</name>
    <dbReference type="NCBI Taxonomy" id="4533"/>
    <lineage>
        <taxon>Eukaryota</taxon>
        <taxon>Viridiplantae</taxon>
        <taxon>Streptophyta</taxon>
        <taxon>Embryophyta</taxon>
        <taxon>Tracheophyta</taxon>
        <taxon>Spermatophyta</taxon>
        <taxon>Magnoliopsida</taxon>
        <taxon>Liliopsida</taxon>
        <taxon>Poales</taxon>
        <taxon>Poaceae</taxon>
        <taxon>BOP clade</taxon>
        <taxon>Oryzoideae</taxon>
        <taxon>Oryzeae</taxon>
        <taxon>Oryzinae</taxon>
        <taxon>Oryza</taxon>
    </lineage>
</organism>
<evidence type="ECO:0000313" key="2">
    <source>
        <dbReference type="EnsemblPlants" id="OB04G26260.1"/>
    </source>
</evidence>
<keyword evidence="3" id="KW-1185">Reference proteome</keyword>
<accession>J3LZQ1</accession>
<feature type="compositionally biased region" description="Polar residues" evidence="1">
    <location>
        <begin position="73"/>
        <end position="84"/>
    </location>
</feature>
<dbReference type="AlphaFoldDB" id="J3LZQ1"/>
<dbReference type="HOGENOM" id="CLU_139420_0_0_1"/>
<proteinExistence type="predicted"/>
<evidence type="ECO:0000313" key="3">
    <source>
        <dbReference type="Proteomes" id="UP000006038"/>
    </source>
</evidence>
<reference evidence="2" key="1">
    <citation type="journal article" date="2013" name="Nat. Commun.">
        <title>Whole-genome sequencing of Oryza brachyantha reveals mechanisms underlying Oryza genome evolution.</title>
        <authorList>
            <person name="Chen J."/>
            <person name="Huang Q."/>
            <person name="Gao D."/>
            <person name="Wang J."/>
            <person name="Lang Y."/>
            <person name="Liu T."/>
            <person name="Li B."/>
            <person name="Bai Z."/>
            <person name="Luis Goicoechea J."/>
            <person name="Liang C."/>
            <person name="Chen C."/>
            <person name="Zhang W."/>
            <person name="Sun S."/>
            <person name="Liao Y."/>
            <person name="Zhang X."/>
            <person name="Yang L."/>
            <person name="Song C."/>
            <person name="Wang M."/>
            <person name="Shi J."/>
            <person name="Liu G."/>
            <person name="Liu J."/>
            <person name="Zhou H."/>
            <person name="Zhou W."/>
            <person name="Yu Q."/>
            <person name="An N."/>
            <person name="Chen Y."/>
            <person name="Cai Q."/>
            <person name="Wang B."/>
            <person name="Liu B."/>
            <person name="Min J."/>
            <person name="Huang Y."/>
            <person name="Wu H."/>
            <person name="Li Z."/>
            <person name="Zhang Y."/>
            <person name="Yin Y."/>
            <person name="Song W."/>
            <person name="Jiang J."/>
            <person name="Jackson S.A."/>
            <person name="Wing R.A."/>
            <person name="Wang J."/>
            <person name="Chen M."/>
        </authorList>
    </citation>
    <scope>NUCLEOTIDE SEQUENCE [LARGE SCALE GENOMIC DNA]</scope>
    <source>
        <strain evidence="2">cv. IRGC 101232</strain>
    </source>
</reference>
<sequence>RVTGCRRRPNRSTAAVQRRTKKKPRRPAETLSEGMMPVVRFSFMTMTLNMMDRKKLTTKARTVSCSRHDGTGLSANTRSTDGAS</sequence>
<feature type="region of interest" description="Disordered" evidence="1">
    <location>
        <begin position="59"/>
        <end position="84"/>
    </location>
</feature>